<protein>
    <submittedName>
        <fullName evidence="2">Uncharacterized protein</fullName>
    </submittedName>
</protein>
<feature type="compositionally biased region" description="Polar residues" evidence="1">
    <location>
        <begin position="132"/>
        <end position="148"/>
    </location>
</feature>
<feature type="compositionally biased region" description="Low complexity" evidence="1">
    <location>
        <begin position="119"/>
        <end position="130"/>
    </location>
</feature>
<organism evidence="2 3">
    <name type="scientific">Rhodotorula taiwanensis</name>
    <dbReference type="NCBI Taxonomy" id="741276"/>
    <lineage>
        <taxon>Eukaryota</taxon>
        <taxon>Fungi</taxon>
        <taxon>Dikarya</taxon>
        <taxon>Basidiomycota</taxon>
        <taxon>Pucciniomycotina</taxon>
        <taxon>Microbotryomycetes</taxon>
        <taxon>Sporidiobolales</taxon>
        <taxon>Sporidiobolaceae</taxon>
        <taxon>Rhodotorula</taxon>
    </lineage>
</organism>
<feature type="region of interest" description="Disordered" evidence="1">
    <location>
        <begin position="1"/>
        <end position="220"/>
    </location>
</feature>
<proteinExistence type="predicted"/>
<comment type="caution">
    <text evidence="2">The sequence shown here is derived from an EMBL/GenBank/DDBJ whole genome shotgun (WGS) entry which is preliminary data.</text>
</comment>
<evidence type="ECO:0000313" key="2">
    <source>
        <dbReference type="EMBL" id="POY71947.1"/>
    </source>
</evidence>
<reference evidence="2 3" key="1">
    <citation type="journal article" date="2018" name="Front. Microbiol.">
        <title>Prospects for Fungal Bioremediation of Acidic Radioactive Waste Sites: Characterization and Genome Sequence of Rhodotorula taiwanensis MD1149.</title>
        <authorList>
            <person name="Tkavc R."/>
            <person name="Matrosova V.Y."/>
            <person name="Grichenko O.E."/>
            <person name="Gostincar C."/>
            <person name="Volpe R.P."/>
            <person name="Klimenkova P."/>
            <person name="Gaidamakova E.K."/>
            <person name="Zhou C.E."/>
            <person name="Stewart B.J."/>
            <person name="Lyman M.G."/>
            <person name="Malfatti S.A."/>
            <person name="Rubinfeld B."/>
            <person name="Courtot M."/>
            <person name="Singh J."/>
            <person name="Dalgard C.L."/>
            <person name="Hamilton T."/>
            <person name="Frey K.G."/>
            <person name="Gunde-Cimerman N."/>
            <person name="Dugan L."/>
            <person name="Daly M.J."/>
        </authorList>
    </citation>
    <scope>NUCLEOTIDE SEQUENCE [LARGE SCALE GENOMIC DNA]</scope>
    <source>
        <strain evidence="2 3">MD1149</strain>
    </source>
</reference>
<feature type="compositionally biased region" description="Basic and acidic residues" evidence="1">
    <location>
        <begin position="156"/>
        <end position="173"/>
    </location>
</feature>
<feature type="compositionally biased region" description="Basic and acidic residues" evidence="1">
    <location>
        <begin position="1"/>
        <end position="16"/>
    </location>
</feature>
<dbReference type="AlphaFoldDB" id="A0A2S5B599"/>
<feature type="compositionally biased region" description="Polar residues" evidence="1">
    <location>
        <begin position="73"/>
        <end position="85"/>
    </location>
</feature>
<feature type="compositionally biased region" description="Acidic residues" evidence="1">
    <location>
        <begin position="200"/>
        <end position="210"/>
    </location>
</feature>
<dbReference type="EMBL" id="PJQD01000064">
    <property type="protein sequence ID" value="POY71947.1"/>
    <property type="molecule type" value="Genomic_DNA"/>
</dbReference>
<evidence type="ECO:0000313" key="3">
    <source>
        <dbReference type="Proteomes" id="UP000237144"/>
    </source>
</evidence>
<evidence type="ECO:0000256" key="1">
    <source>
        <dbReference type="SAM" id="MobiDB-lite"/>
    </source>
</evidence>
<keyword evidence="3" id="KW-1185">Reference proteome</keyword>
<accession>A0A2S5B599</accession>
<gene>
    <name evidence="2" type="ORF">BMF94_5030</name>
</gene>
<dbReference type="Proteomes" id="UP000237144">
    <property type="component" value="Unassembled WGS sequence"/>
</dbReference>
<sequence>MSRRDSSDEGHDRDLADYFSELETGGPTQHVPPQRYIRQDSTGVGDDESRRTSASSMALPQDHPAWRDGPYSGQVSPTSTRFSSNPPSPEVQRRRGSQYSMAGSGTLPPRDTSYTNLVTAARHTTGHAHASGSGSQHGATRRPSSSRASHPFGDWKFTEEPKEYQAQQREPETRGTGTEVFRPASHKSKKQPSSQHLGPMDEDSSSEGEDDTKPGAQRRR</sequence>
<name>A0A2S5B599_9BASI</name>